<dbReference type="InterPro" id="IPR010264">
    <property type="entry name" value="Self-incomp_S1"/>
</dbReference>
<evidence type="ECO:0000256" key="2">
    <source>
        <dbReference type="ARBA" id="ARBA00005581"/>
    </source>
</evidence>
<comment type="similarity">
    <text evidence="2 6">Belongs to the plant self-incompatibility (S1) protein family.</text>
</comment>
<dbReference type="EMBL" id="BSYR01000051">
    <property type="protein sequence ID" value="GMJ08297.1"/>
    <property type="molecule type" value="Genomic_DNA"/>
</dbReference>
<comment type="caution">
    <text evidence="7">The sequence shown here is derived from an EMBL/GenBank/DDBJ whole genome shotgun (WGS) entry which is preliminary data.</text>
</comment>
<name>A0A9W7J7Y6_HIBTR</name>
<dbReference type="Pfam" id="PF05938">
    <property type="entry name" value="Self-incomp_S1"/>
    <property type="match status" value="1"/>
</dbReference>
<keyword evidence="5" id="KW-0732">Signal</keyword>
<evidence type="ECO:0000256" key="3">
    <source>
        <dbReference type="ARBA" id="ARBA00022471"/>
    </source>
</evidence>
<protein>
    <recommendedName>
        <fullName evidence="6">S-protein homolog</fullName>
    </recommendedName>
</protein>
<dbReference type="GO" id="GO:0060320">
    <property type="term" value="P:rejection of self pollen"/>
    <property type="evidence" value="ECO:0007669"/>
    <property type="project" value="UniProtKB-KW"/>
</dbReference>
<proteinExistence type="inferred from homology"/>
<keyword evidence="8" id="KW-1185">Reference proteome</keyword>
<dbReference type="GO" id="GO:0005576">
    <property type="term" value="C:extracellular region"/>
    <property type="evidence" value="ECO:0007669"/>
    <property type="project" value="UniProtKB-SubCell"/>
</dbReference>
<accession>A0A9W7J7Y6</accession>
<organism evidence="7 8">
    <name type="scientific">Hibiscus trionum</name>
    <name type="common">Flower of an hour</name>
    <dbReference type="NCBI Taxonomy" id="183268"/>
    <lineage>
        <taxon>Eukaryota</taxon>
        <taxon>Viridiplantae</taxon>
        <taxon>Streptophyta</taxon>
        <taxon>Embryophyta</taxon>
        <taxon>Tracheophyta</taxon>
        <taxon>Spermatophyta</taxon>
        <taxon>Magnoliopsida</taxon>
        <taxon>eudicotyledons</taxon>
        <taxon>Gunneridae</taxon>
        <taxon>Pentapetalae</taxon>
        <taxon>rosids</taxon>
        <taxon>malvids</taxon>
        <taxon>Malvales</taxon>
        <taxon>Malvaceae</taxon>
        <taxon>Malvoideae</taxon>
        <taxon>Hibiscus</taxon>
    </lineage>
</organism>
<reference evidence="7" key="1">
    <citation type="submission" date="2023-05" db="EMBL/GenBank/DDBJ databases">
        <title>Genome and transcriptome analyses reveal genes involved in the formation of fine ridges on petal epidermal cells in Hibiscus trionum.</title>
        <authorList>
            <person name="Koshimizu S."/>
            <person name="Masuda S."/>
            <person name="Ishii T."/>
            <person name="Shirasu K."/>
            <person name="Hoshino A."/>
            <person name="Arita M."/>
        </authorList>
    </citation>
    <scope>NUCLEOTIDE SEQUENCE</scope>
    <source>
        <strain evidence="7">Hamamatsu line</strain>
    </source>
</reference>
<keyword evidence="4 6" id="KW-0964">Secreted</keyword>
<sequence length="148" mass="17543">MLSNMADLKKFVFPILAFSVLYPLVIAVSEDLLFINYHIHIVNDAPNDLPPGTPSLRIHCKSGDRDIGEKWMFPHDDYTWDTKINLIRTTLFYCDVSWEGKQQNFEAFKALRDEHRCRKYHNSCMWSVREDGIYFSNDNSTWFNPYPW</sequence>
<dbReference type="Proteomes" id="UP001165190">
    <property type="component" value="Unassembled WGS sequence"/>
</dbReference>
<evidence type="ECO:0000313" key="8">
    <source>
        <dbReference type="Proteomes" id="UP001165190"/>
    </source>
</evidence>
<gene>
    <name evidence="7" type="ORF">HRI_004498900</name>
</gene>
<dbReference type="PANTHER" id="PTHR31232">
    <property type="match status" value="1"/>
</dbReference>
<dbReference type="PANTHER" id="PTHR31232:SF164">
    <property type="entry name" value="S-PROTEIN HOMOLOG"/>
    <property type="match status" value="1"/>
</dbReference>
<evidence type="ECO:0000256" key="1">
    <source>
        <dbReference type="ARBA" id="ARBA00004613"/>
    </source>
</evidence>
<evidence type="ECO:0000256" key="6">
    <source>
        <dbReference type="RuleBase" id="RU367044"/>
    </source>
</evidence>
<comment type="subcellular location">
    <subcellularLocation>
        <location evidence="1 6">Secreted</location>
    </subcellularLocation>
</comment>
<evidence type="ECO:0000313" key="7">
    <source>
        <dbReference type="EMBL" id="GMJ08297.1"/>
    </source>
</evidence>
<dbReference type="AlphaFoldDB" id="A0A9W7J7Y6"/>
<evidence type="ECO:0000256" key="5">
    <source>
        <dbReference type="ARBA" id="ARBA00022729"/>
    </source>
</evidence>
<evidence type="ECO:0000256" key="4">
    <source>
        <dbReference type="ARBA" id="ARBA00022525"/>
    </source>
</evidence>
<keyword evidence="3 6" id="KW-0713">Self-incompatibility</keyword>
<dbReference type="OrthoDB" id="1848419at2759"/>